<reference evidence="3 5" key="2">
    <citation type="submission" date="2023-09" db="EMBL/GenBank/DDBJ databases">
        <title>Complete-Gapless Cercospora beticola genome.</title>
        <authorList>
            <person name="Wyatt N.A."/>
            <person name="Spanner R.E."/>
            <person name="Bolton M.D."/>
        </authorList>
    </citation>
    <scope>NUCLEOTIDE SEQUENCE [LARGE SCALE GENOMIC DNA]</scope>
    <source>
        <strain evidence="3">Cb09-40</strain>
    </source>
</reference>
<evidence type="ECO:0000313" key="2">
    <source>
        <dbReference type="EMBL" id="PIA90635.1"/>
    </source>
</evidence>
<feature type="region of interest" description="Disordered" evidence="1">
    <location>
        <begin position="203"/>
        <end position="242"/>
    </location>
</feature>
<dbReference type="AlphaFoldDB" id="A0A2G5HDR2"/>
<gene>
    <name evidence="2" type="ORF">CB0940_10876</name>
    <name evidence="3" type="ORF">RHO25_012450</name>
</gene>
<proteinExistence type="predicted"/>
<evidence type="ECO:0000313" key="4">
    <source>
        <dbReference type="Proteomes" id="UP000230605"/>
    </source>
</evidence>
<evidence type="ECO:0000256" key="1">
    <source>
        <dbReference type="SAM" id="MobiDB-lite"/>
    </source>
</evidence>
<sequence>MRIYPTETRHELCLWNPIDMQNCIGNCKPSWALVRHKGASPYQRKGNVPARFGERSLQHRWRRVSSMRTACHTLTSAKSSTSESTSTEELKTSLNLLVAEPPVSCFFAMALGKVLCHALGHRVSCSPADVDPQWIDDACDSLREAGADKCRVELVARRLRALAMAHLPALMLDVIQNVGELESFLATMKQQWREAHPTLCAESSMHPQPMVKKAATERSASPAHSSWKGKETAASPDHAPAKFQPRNDFDPVLFAASDQGQRQVLARKCFSLPIELFFYHVRRALRPEHDPSSEQMSLIWSKLTEQQTVQWQDLFDQLYSGDTAAAESAGTQLLVEHEVLQKLKPTTTNLSSQELPHRSPETALLSKQSAQGHEHPLARPAMRSTARASRQGATKSPYF</sequence>
<dbReference type="EMBL" id="CP134192">
    <property type="protein sequence ID" value="WPB07786.1"/>
    <property type="molecule type" value="Genomic_DNA"/>
</dbReference>
<name>A0A2G5HDR2_CERBT</name>
<keyword evidence="5" id="KW-1185">Reference proteome</keyword>
<dbReference type="Proteomes" id="UP000230605">
    <property type="component" value="Chromosome 9"/>
</dbReference>
<organism evidence="2 4">
    <name type="scientific">Cercospora beticola</name>
    <name type="common">Sugarbeet leaf spot fungus</name>
    <dbReference type="NCBI Taxonomy" id="122368"/>
    <lineage>
        <taxon>Eukaryota</taxon>
        <taxon>Fungi</taxon>
        <taxon>Dikarya</taxon>
        <taxon>Ascomycota</taxon>
        <taxon>Pezizomycotina</taxon>
        <taxon>Dothideomycetes</taxon>
        <taxon>Dothideomycetidae</taxon>
        <taxon>Mycosphaerellales</taxon>
        <taxon>Mycosphaerellaceae</taxon>
        <taxon>Cercospora</taxon>
    </lineage>
</organism>
<dbReference type="Proteomes" id="UP001302367">
    <property type="component" value="Chromosome 9"/>
</dbReference>
<feature type="region of interest" description="Disordered" evidence="1">
    <location>
        <begin position="346"/>
        <end position="399"/>
    </location>
</feature>
<reference evidence="2 4" key="1">
    <citation type="submission" date="2015-10" db="EMBL/GenBank/DDBJ databases">
        <title>The cercosporin biosynthetic gene cluster was horizontally transferred to several fungal lineages and shown to be expanded in Cercospora beticola based on microsynteny with recipient genomes.</title>
        <authorList>
            <person name="De Jonge R."/>
            <person name="Ebert M.K."/>
            <person name="Suttle J.C."/>
            <person name="Jurick Ii W.M."/>
            <person name="Secor G.A."/>
            <person name="Thomma B.P."/>
            <person name="Van De Peer Y."/>
            <person name="Bolton M.D."/>
        </authorList>
    </citation>
    <scope>NUCLEOTIDE SEQUENCE [LARGE SCALE GENOMIC DNA]</scope>
    <source>
        <strain evidence="2 4">09-40</strain>
    </source>
</reference>
<feature type="compositionally biased region" description="Polar residues" evidence="1">
    <location>
        <begin position="386"/>
        <end position="399"/>
    </location>
</feature>
<evidence type="ECO:0000313" key="5">
    <source>
        <dbReference type="Proteomes" id="UP001302367"/>
    </source>
</evidence>
<dbReference type="EMBL" id="LKMD01000107">
    <property type="protein sequence ID" value="PIA90635.1"/>
    <property type="molecule type" value="Genomic_DNA"/>
</dbReference>
<accession>A0A2G5HDR2</accession>
<protein>
    <submittedName>
        <fullName evidence="2">Uncharacterized protein</fullName>
    </submittedName>
</protein>
<evidence type="ECO:0000313" key="3">
    <source>
        <dbReference type="EMBL" id="WPB07786.1"/>
    </source>
</evidence>
<dbReference type="OrthoDB" id="3645834at2759"/>